<proteinExistence type="predicted"/>
<sequence length="116" mass="12800">MGKPSFGAPPSRMAMKPSMPNQPSGPKKLDLRAGAYHDESMFKSGFGYHVEQDLKSGKTASLSPNARWHVAEAFKQSIGGQGITKSEIKTKLQNLLQQNKISESDMWAVRNKYGVF</sequence>
<dbReference type="EMBL" id="MFEL01000007">
    <property type="protein sequence ID" value="OGE81580.1"/>
    <property type="molecule type" value="Genomic_DNA"/>
</dbReference>
<accession>A0A1F5NW71</accession>
<dbReference type="STRING" id="1817825.A2720_00600"/>
<name>A0A1F5NW71_9BACT</name>
<dbReference type="Proteomes" id="UP000178892">
    <property type="component" value="Unassembled WGS sequence"/>
</dbReference>
<organism evidence="2 3">
    <name type="scientific">Candidatus Doudnabacteria bacterium RIFCSPHIGHO2_01_FULL_46_24</name>
    <dbReference type="NCBI Taxonomy" id="1817825"/>
    <lineage>
        <taxon>Bacteria</taxon>
        <taxon>Candidatus Doudnaibacteriota</taxon>
    </lineage>
</organism>
<reference evidence="2 3" key="1">
    <citation type="journal article" date="2016" name="Nat. Commun.">
        <title>Thousands of microbial genomes shed light on interconnected biogeochemical processes in an aquifer system.</title>
        <authorList>
            <person name="Anantharaman K."/>
            <person name="Brown C.T."/>
            <person name="Hug L.A."/>
            <person name="Sharon I."/>
            <person name="Castelle C.J."/>
            <person name="Probst A.J."/>
            <person name="Thomas B.C."/>
            <person name="Singh A."/>
            <person name="Wilkins M.J."/>
            <person name="Karaoz U."/>
            <person name="Brodie E.L."/>
            <person name="Williams K.H."/>
            <person name="Hubbard S.S."/>
            <person name="Banfield J.F."/>
        </authorList>
    </citation>
    <scope>NUCLEOTIDE SEQUENCE [LARGE SCALE GENOMIC DNA]</scope>
</reference>
<evidence type="ECO:0000313" key="2">
    <source>
        <dbReference type="EMBL" id="OGE81580.1"/>
    </source>
</evidence>
<gene>
    <name evidence="2" type="ORF">A2720_00600</name>
</gene>
<protein>
    <submittedName>
        <fullName evidence="2">Uncharacterized protein</fullName>
    </submittedName>
</protein>
<comment type="caution">
    <text evidence="2">The sequence shown here is derived from an EMBL/GenBank/DDBJ whole genome shotgun (WGS) entry which is preliminary data.</text>
</comment>
<evidence type="ECO:0000313" key="3">
    <source>
        <dbReference type="Proteomes" id="UP000178892"/>
    </source>
</evidence>
<feature type="region of interest" description="Disordered" evidence="1">
    <location>
        <begin position="1"/>
        <end position="29"/>
    </location>
</feature>
<dbReference type="AlphaFoldDB" id="A0A1F5NW71"/>
<evidence type="ECO:0000256" key="1">
    <source>
        <dbReference type="SAM" id="MobiDB-lite"/>
    </source>
</evidence>